<dbReference type="InterPro" id="IPR036291">
    <property type="entry name" value="NAD(P)-bd_dom_sf"/>
</dbReference>
<protein>
    <recommendedName>
        <fullName evidence="1">NAD-dependent epimerase/dehydratase domain-containing protein</fullName>
    </recommendedName>
</protein>
<organism evidence="2">
    <name type="scientific">Calcidiscus leptoporus</name>
    <dbReference type="NCBI Taxonomy" id="127549"/>
    <lineage>
        <taxon>Eukaryota</taxon>
        <taxon>Haptista</taxon>
        <taxon>Haptophyta</taxon>
        <taxon>Prymnesiophyceae</taxon>
        <taxon>Coccolithales</taxon>
        <taxon>Calcidiscaceae</taxon>
        <taxon>Calcidiscus</taxon>
    </lineage>
</organism>
<dbReference type="GO" id="GO:0044877">
    <property type="term" value="F:protein-containing complex binding"/>
    <property type="evidence" value="ECO:0007669"/>
    <property type="project" value="TreeGrafter"/>
</dbReference>
<evidence type="ECO:0000259" key="1">
    <source>
        <dbReference type="Pfam" id="PF01370"/>
    </source>
</evidence>
<dbReference type="InterPro" id="IPR001509">
    <property type="entry name" value="Epimerase_deHydtase"/>
</dbReference>
<dbReference type="AlphaFoldDB" id="A0A7S0IXH7"/>
<dbReference type="EMBL" id="HBER01019076">
    <property type="protein sequence ID" value="CAD8534366.1"/>
    <property type="molecule type" value="Transcribed_RNA"/>
</dbReference>
<dbReference type="Pfam" id="PF01370">
    <property type="entry name" value="Epimerase"/>
    <property type="match status" value="1"/>
</dbReference>
<feature type="domain" description="NAD-dependent epimerase/dehydratase" evidence="1">
    <location>
        <begin position="19"/>
        <end position="226"/>
    </location>
</feature>
<dbReference type="Gene3D" id="3.40.50.720">
    <property type="entry name" value="NAD(P)-binding Rossmann-like Domain"/>
    <property type="match status" value="1"/>
</dbReference>
<dbReference type="PANTHER" id="PTHR12126:SF11">
    <property type="entry name" value="NADH DEHYDROGENASE [UBIQUINONE] 1 ALPHA SUBCOMPLEX SUBUNIT 9, MITOCHONDRIAL"/>
    <property type="match status" value="1"/>
</dbReference>
<accession>A0A7S0IXH7</accession>
<dbReference type="InterPro" id="IPR051207">
    <property type="entry name" value="ComplexI_NDUFA9_subunit"/>
</dbReference>
<sequence>MSVAIRPGGRSSNAGITATVFGASGFLGKYVVSRLGAVGVRVIVPYRGDELYLRHLKPMGDLGVVNFKKTSIRNLEDIEAAVDESNVVINLLGRQTETRRWSFNDINVSFPSVLAEVCAEKGVDRLIHVSALAAALDSPSAWARSKAVGEAALKEAFPSATILRPATLFGDEDKFLNRMAIISRHVPFFPLSNGGIAKQQPVHVDNVARAVFNALADPSTAGQTYSLAGPKVYTMKEITDFMYKSIDDSNNAVSVPQALSLAIGFAVEQLPGPWLSADEVRLQATDVVLPEGGAPGLEELGIAPSPMEEIAEHYLFMYKKSCPFIDNGRVYTPPPQ</sequence>
<dbReference type="GO" id="GO:0005739">
    <property type="term" value="C:mitochondrion"/>
    <property type="evidence" value="ECO:0007669"/>
    <property type="project" value="TreeGrafter"/>
</dbReference>
<reference evidence="2" key="1">
    <citation type="submission" date="2021-01" db="EMBL/GenBank/DDBJ databases">
        <authorList>
            <person name="Corre E."/>
            <person name="Pelletier E."/>
            <person name="Niang G."/>
            <person name="Scheremetjew M."/>
            <person name="Finn R."/>
            <person name="Kale V."/>
            <person name="Holt S."/>
            <person name="Cochrane G."/>
            <person name="Meng A."/>
            <person name="Brown T."/>
            <person name="Cohen L."/>
        </authorList>
    </citation>
    <scope>NUCLEOTIDE SEQUENCE</scope>
    <source>
        <strain evidence="2">RCC1130</strain>
    </source>
</reference>
<dbReference type="PANTHER" id="PTHR12126">
    <property type="entry name" value="NADH-UBIQUINONE OXIDOREDUCTASE 39 KDA SUBUNIT-RELATED"/>
    <property type="match status" value="1"/>
</dbReference>
<dbReference type="CDD" id="cd05271">
    <property type="entry name" value="NDUFA9_like_SDR_a"/>
    <property type="match status" value="1"/>
</dbReference>
<gene>
    <name evidence="2" type="ORF">CLEP1334_LOCUS9621</name>
</gene>
<name>A0A7S0IXH7_9EUKA</name>
<dbReference type="SUPFAM" id="SSF51735">
    <property type="entry name" value="NAD(P)-binding Rossmann-fold domains"/>
    <property type="match status" value="1"/>
</dbReference>
<proteinExistence type="predicted"/>
<evidence type="ECO:0000313" key="2">
    <source>
        <dbReference type="EMBL" id="CAD8534366.1"/>
    </source>
</evidence>